<dbReference type="KEGG" id="broo:brsh051_13550"/>
<dbReference type="PANTHER" id="PTHR35007">
    <property type="entry name" value="INTEGRAL MEMBRANE PROTEIN-RELATED"/>
    <property type="match status" value="1"/>
</dbReference>
<accession>A0AAN0KDQ4</accession>
<keyword evidence="3" id="KW-1185">Reference proteome</keyword>
<evidence type="ECO:0000313" key="3">
    <source>
        <dbReference type="Proteomes" id="UP001431656"/>
    </source>
</evidence>
<feature type="transmembrane region" description="Helical" evidence="1">
    <location>
        <begin position="6"/>
        <end position="28"/>
    </location>
</feature>
<dbReference type="Proteomes" id="UP001431656">
    <property type="component" value="Chromosome"/>
</dbReference>
<evidence type="ECO:0000313" key="2">
    <source>
        <dbReference type="EMBL" id="BEH02074.1"/>
    </source>
</evidence>
<organism evidence="2 3">
    <name type="scientific">Brooklawnia propionicigenes</name>
    <dbReference type="NCBI Taxonomy" id="3041175"/>
    <lineage>
        <taxon>Bacteria</taxon>
        <taxon>Bacillati</taxon>
        <taxon>Actinomycetota</taxon>
        <taxon>Actinomycetes</taxon>
        <taxon>Propionibacteriales</taxon>
        <taxon>Propionibacteriaceae</taxon>
        <taxon>Brooklawnia</taxon>
    </lineage>
</organism>
<keyword evidence="1" id="KW-1133">Transmembrane helix</keyword>
<gene>
    <name evidence="2" type="ORF">brsh051_13550</name>
</gene>
<feature type="transmembrane region" description="Helical" evidence="1">
    <location>
        <begin position="125"/>
        <end position="144"/>
    </location>
</feature>
<protein>
    <recommendedName>
        <fullName evidence="4">Type II secretion system protein GspF domain-containing protein</fullName>
    </recommendedName>
</protein>
<proteinExistence type="predicted"/>
<evidence type="ECO:0000256" key="1">
    <source>
        <dbReference type="SAM" id="Phobius"/>
    </source>
</evidence>
<evidence type="ECO:0008006" key="4">
    <source>
        <dbReference type="Google" id="ProtNLM"/>
    </source>
</evidence>
<keyword evidence="1" id="KW-0472">Membrane</keyword>
<dbReference type="EMBL" id="AP028056">
    <property type="protein sequence ID" value="BEH02074.1"/>
    <property type="molecule type" value="Genomic_DNA"/>
</dbReference>
<name>A0AAN0KDQ4_9ACTN</name>
<keyword evidence="1" id="KW-0812">Transmembrane</keyword>
<dbReference type="PANTHER" id="PTHR35007:SF1">
    <property type="entry name" value="PILUS ASSEMBLY PROTEIN"/>
    <property type="match status" value="1"/>
</dbReference>
<feature type="transmembrane region" description="Helical" evidence="1">
    <location>
        <begin position="278"/>
        <end position="297"/>
    </location>
</feature>
<reference evidence="2" key="1">
    <citation type="journal article" date="2024" name="Int. J. Syst. Evol. Microbiol.">
        <title>Brooklawnia propionicigenes sp. nov., a facultatively anaerobic, propionate-producing bacterium isolated from a methanogenic reactor treating waste from cattle farms.</title>
        <authorList>
            <person name="Akita Y."/>
            <person name="Ueki A."/>
            <person name="Tonouchi A."/>
            <person name="Sugawara Y."/>
            <person name="Honma S."/>
            <person name="Kaku N."/>
            <person name="Ueki K."/>
        </authorList>
    </citation>
    <scope>NUCLEOTIDE SEQUENCE</scope>
    <source>
        <strain evidence="2">SH051</strain>
    </source>
</reference>
<dbReference type="RefSeq" id="WP_286268381.1">
    <property type="nucleotide sequence ID" value="NZ_AP028056.1"/>
</dbReference>
<dbReference type="AlphaFoldDB" id="A0AAN0KDQ4"/>
<sequence>MPDPLFASALLGAAVVAVGAWLVVCAVLPRTIRLGDAFGVLAEARPGTSLDSGPALVADATSRLELSGAWLYQHARLPLPAGTARTLVLTGRTVGDYFCNKLVLAAGGLLMPWLLALAIRPLTGGMGMMPAVFGLGAAVLGWFWPDIAMRSQQQQTNADAEDALNTYFDLVVLERLANLSATQSLEAASRISDVPVFIRLAGALDRARLEQRPPWNDLYRLSQELDLPAIADMADVMRLDEQGAALADVLSSRAKELRDAHLMRELTRAHQTSERMTLWMSIPVIVFALIFLVPPLLSISGVG</sequence>
<feature type="transmembrane region" description="Helical" evidence="1">
    <location>
        <begin position="102"/>
        <end position="119"/>
    </location>
</feature>